<protein>
    <submittedName>
        <fullName evidence="1">Uncharacterized protein</fullName>
    </submittedName>
</protein>
<dbReference type="OrthoDB" id="6053103at2"/>
<evidence type="ECO:0000313" key="1">
    <source>
        <dbReference type="EMBL" id="PHI31947.1"/>
    </source>
</evidence>
<dbReference type="AlphaFoldDB" id="A0A2C6DRX4"/>
<gene>
    <name evidence="1" type="ORF">CRN84_22805</name>
    <name evidence="2" type="ORF">NCTC12282_06187</name>
</gene>
<reference evidence="1" key="2">
    <citation type="submission" date="2017-09" db="EMBL/GenBank/DDBJ databases">
        <title>FDA dAtabase for Regulatory Grade micrObial Sequences (FDA-ARGOS): Supporting development and validation of Infectious Disease Dx tests.</title>
        <authorList>
            <person name="Minogue T."/>
            <person name="Wolcott M."/>
            <person name="Wasieloski L."/>
            <person name="Aguilar W."/>
            <person name="Moore D."/>
            <person name="Tallon L.J."/>
            <person name="Sadzewicz L."/>
            <person name="Ott S."/>
            <person name="Zhao X."/>
            <person name="Nagaraj S."/>
            <person name="Vavikolanu K."/>
            <person name="Aluvathingal J."/>
            <person name="Nadendla S."/>
            <person name="Sichtig H."/>
        </authorList>
    </citation>
    <scope>NUCLEOTIDE SEQUENCE</scope>
    <source>
        <strain evidence="1">FDAARGOS_387</strain>
    </source>
</reference>
<dbReference type="EMBL" id="CAADJA010000002">
    <property type="protein sequence ID" value="VFS52978.1"/>
    <property type="molecule type" value="Genomic_DNA"/>
</dbReference>
<dbReference type="RefSeq" id="WP_029096862.1">
    <property type="nucleotide sequence ID" value="NZ_CAADJA010000002.1"/>
</dbReference>
<dbReference type="STRING" id="1111728.GCA_000427805_03346"/>
<proteinExistence type="predicted"/>
<dbReference type="Proteomes" id="UP000224974">
    <property type="component" value="Unassembled WGS sequence"/>
</dbReference>
<dbReference type="Proteomes" id="UP000373449">
    <property type="component" value="Unassembled WGS sequence"/>
</dbReference>
<name>A0A2C6DRX4_9GAMM</name>
<organism evidence="1 3">
    <name type="scientific">Budvicia aquatica</name>
    <dbReference type="NCBI Taxonomy" id="82979"/>
    <lineage>
        <taxon>Bacteria</taxon>
        <taxon>Pseudomonadati</taxon>
        <taxon>Pseudomonadota</taxon>
        <taxon>Gammaproteobacteria</taxon>
        <taxon>Enterobacterales</taxon>
        <taxon>Budviciaceae</taxon>
        <taxon>Budvicia</taxon>
    </lineage>
</organism>
<reference evidence="2 4" key="3">
    <citation type="submission" date="2019-03" db="EMBL/GenBank/DDBJ databases">
        <authorList>
            <consortium name="Pathogen Informatics"/>
        </authorList>
    </citation>
    <scope>NUCLEOTIDE SEQUENCE [LARGE SCALE GENOMIC DNA]</scope>
    <source>
        <strain evidence="2 4">NCTC12282</strain>
    </source>
</reference>
<evidence type="ECO:0000313" key="3">
    <source>
        <dbReference type="Proteomes" id="UP000224974"/>
    </source>
</evidence>
<reference evidence="3" key="1">
    <citation type="submission" date="2017-09" db="EMBL/GenBank/DDBJ databases">
        <title>FDA dAtabase for Regulatory Grade micrObial Sequences (FDA-ARGOS): Supporting development and validation of Infectious Disease Dx tests.</title>
        <authorList>
            <person name="Minogue T."/>
            <person name="Wolcott M."/>
            <person name="Wasieloski L."/>
            <person name="Aguilar W."/>
            <person name="Moore D."/>
            <person name="Tallon L."/>
            <person name="Sadzewicz L."/>
            <person name="Ott S."/>
            <person name="Zhao X."/>
            <person name="Nagaraj S."/>
            <person name="Vavikolanu K."/>
            <person name="Aluvathingal J."/>
            <person name="Nadendla S."/>
            <person name="Sichtig H."/>
        </authorList>
    </citation>
    <scope>NUCLEOTIDE SEQUENCE [LARGE SCALE GENOMIC DNA]</scope>
    <source>
        <strain evidence="3">FDAARGOS_387</strain>
    </source>
</reference>
<keyword evidence="3" id="KW-1185">Reference proteome</keyword>
<accession>A0A2C6DRX4</accession>
<sequence>MIKASKSKYLSQLGTQHWRTIYIPLSQIESIYGHGNFDDAGDELVYTLGEICGIEDIERGCRIDIDSSHANPWFHVLIFEVADMSEEEFEKLIAGVKRLKLWDESFQTIK</sequence>
<evidence type="ECO:0000313" key="2">
    <source>
        <dbReference type="EMBL" id="VFS52978.1"/>
    </source>
</evidence>
<dbReference type="EMBL" id="PDDX01000001">
    <property type="protein sequence ID" value="PHI31947.1"/>
    <property type="molecule type" value="Genomic_DNA"/>
</dbReference>
<evidence type="ECO:0000313" key="4">
    <source>
        <dbReference type="Proteomes" id="UP000373449"/>
    </source>
</evidence>